<organism evidence="1 2">
    <name type="scientific">Dokdonella koreensis DS-123</name>
    <dbReference type="NCBI Taxonomy" id="1300342"/>
    <lineage>
        <taxon>Bacteria</taxon>
        <taxon>Pseudomonadati</taxon>
        <taxon>Pseudomonadota</taxon>
        <taxon>Gammaproteobacteria</taxon>
        <taxon>Lysobacterales</taxon>
        <taxon>Rhodanobacteraceae</taxon>
        <taxon>Dokdonella</taxon>
    </lineage>
</organism>
<gene>
    <name evidence="1" type="ORF">I596_220</name>
</gene>
<dbReference type="STRING" id="1300342.I596_220"/>
<dbReference type="RefSeq" id="WP_223303891.1">
    <property type="nucleotide sequence ID" value="NZ_CP015249.1"/>
</dbReference>
<dbReference type="Proteomes" id="UP000076830">
    <property type="component" value="Chromosome"/>
</dbReference>
<dbReference type="EMBL" id="CP015249">
    <property type="protein sequence ID" value="ANB16259.1"/>
    <property type="molecule type" value="Genomic_DNA"/>
</dbReference>
<dbReference type="PATRIC" id="fig|1300342.3.peg.214"/>
<reference evidence="1 2" key="1">
    <citation type="submission" date="2016-04" db="EMBL/GenBank/DDBJ databases">
        <title>Complete genome sequence of Dokdonella koreensis DS-123T.</title>
        <authorList>
            <person name="Kim J.F."/>
            <person name="Lee H."/>
            <person name="Kwak M.-J."/>
        </authorList>
    </citation>
    <scope>NUCLEOTIDE SEQUENCE [LARGE SCALE GENOMIC DNA]</scope>
    <source>
        <strain evidence="1 2">DS-123</strain>
    </source>
</reference>
<proteinExistence type="predicted"/>
<sequence>MPDAIPALPAAAQAVLSQLAGGPRRGFVIAQDLRMIVVVEGISAVGKSTWCRRHAPDQAVPETGPVAAAPDRRAAPLQAADFWASHNARRWAAARAMESATGLAVCDTDPFKLHYVWSLWQIGEASEAGWQAERDASRALFAGQRLGFADRYYVKALDPVIARRQRDGDPGRARRQFDLHVRLQDPLVAWYRAIAAVLPASVVFAFPETEWKHTLTRHPDAVRYSVDRFDQAMALLPCRA</sequence>
<accession>A0A167G8F8</accession>
<keyword evidence="2" id="KW-1185">Reference proteome</keyword>
<dbReference type="AlphaFoldDB" id="A0A167G8F8"/>
<evidence type="ECO:0000313" key="2">
    <source>
        <dbReference type="Proteomes" id="UP000076830"/>
    </source>
</evidence>
<protein>
    <submittedName>
        <fullName evidence="1">Uncharacterized protein</fullName>
    </submittedName>
</protein>
<name>A0A167G8F8_9GAMM</name>
<dbReference type="KEGG" id="dko:I596_220"/>
<evidence type="ECO:0000313" key="1">
    <source>
        <dbReference type="EMBL" id="ANB16259.1"/>
    </source>
</evidence>